<reference evidence="2 3" key="2">
    <citation type="submission" date="2023-06" db="EMBL/GenBank/DDBJ databases">
        <title>Identification and characterization of horizontal gene transfer across gut microbiota members of farm animals based on homology search.</title>
        <authorList>
            <person name="Schwarzerova J."/>
            <person name="Nykrynova M."/>
            <person name="Jureckova K."/>
            <person name="Cejkova D."/>
            <person name="Rychlik I."/>
        </authorList>
    </citation>
    <scope>NUCLEOTIDE SEQUENCE [LARGE SCALE GENOMIC DNA]</scope>
    <source>
        <strain evidence="2 3">153_Feed</strain>
    </source>
</reference>
<reference evidence="2 3" key="3">
    <citation type="submission" date="2023-06" db="EMBL/GenBank/DDBJ databases">
        <authorList>
            <person name="Zeman M."/>
            <person name="Kubasova T."/>
            <person name="Jahodarova E."/>
            <person name="Nykrynova M."/>
            <person name="Rychlik I."/>
        </authorList>
    </citation>
    <scope>NUCLEOTIDE SEQUENCE [LARGE SCALE GENOMIC DNA]</scope>
    <source>
        <strain evidence="2 3">153_Feed</strain>
    </source>
</reference>
<keyword evidence="1" id="KW-1133">Transmembrane helix</keyword>
<accession>A0ABT7V6C0</accession>
<sequence>MTGKSGCYTFMLLLAGIGMIGMILYLVVGIAITLFVAGVVVSIYFAATAERRRAEGRTLGKLVIIPVLLFALSVPMLIYLGVTLLPANAFVAR</sequence>
<reference evidence="3" key="1">
    <citation type="submission" date="2023-06" db="EMBL/GenBank/DDBJ databases">
        <title>Identification and characterization of horizontal gene transfer across gut microbiota members of farm animals based on homology search.</title>
        <authorList>
            <person name="Zeman M."/>
            <person name="Kubasova T."/>
            <person name="Jahodarova E."/>
            <person name="Nykrynova M."/>
            <person name="Rychlik I."/>
        </authorList>
    </citation>
    <scope>NUCLEOTIDE SEQUENCE [LARGE SCALE GENOMIC DNA]</scope>
    <source>
        <strain evidence="3">153_Feed</strain>
    </source>
</reference>
<protein>
    <recommendedName>
        <fullName evidence="4">DUF4190 domain-containing protein</fullName>
    </recommendedName>
</protein>
<proteinExistence type="predicted"/>
<evidence type="ECO:0000256" key="1">
    <source>
        <dbReference type="SAM" id="Phobius"/>
    </source>
</evidence>
<gene>
    <name evidence="2" type="ORF">QUW25_07485</name>
</gene>
<name>A0ABT7V6C0_9ACTN</name>
<evidence type="ECO:0000313" key="2">
    <source>
        <dbReference type="EMBL" id="MDM8271509.1"/>
    </source>
</evidence>
<keyword evidence="3" id="KW-1185">Reference proteome</keyword>
<keyword evidence="1" id="KW-0812">Transmembrane</keyword>
<comment type="caution">
    <text evidence="2">The sequence shown here is derived from an EMBL/GenBank/DDBJ whole genome shotgun (WGS) entry which is preliminary data.</text>
</comment>
<evidence type="ECO:0000313" key="3">
    <source>
        <dbReference type="Proteomes" id="UP001529256"/>
    </source>
</evidence>
<evidence type="ECO:0008006" key="4">
    <source>
        <dbReference type="Google" id="ProtNLM"/>
    </source>
</evidence>
<dbReference type="RefSeq" id="WP_289511586.1">
    <property type="nucleotide sequence ID" value="NZ_JAUDEA010000011.1"/>
</dbReference>
<keyword evidence="1" id="KW-0472">Membrane</keyword>
<organism evidence="2 3">
    <name type="scientific">Thermophilibacter provencensis</name>
    <dbReference type="NCBI Taxonomy" id="1852386"/>
    <lineage>
        <taxon>Bacteria</taxon>
        <taxon>Bacillati</taxon>
        <taxon>Actinomycetota</taxon>
        <taxon>Coriobacteriia</taxon>
        <taxon>Coriobacteriales</taxon>
        <taxon>Atopobiaceae</taxon>
        <taxon>Thermophilibacter</taxon>
    </lineage>
</organism>
<dbReference type="Proteomes" id="UP001529256">
    <property type="component" value="Unassembled WGS sequence"/>
</dbReference>
<feature type="transmembrane region" description="Helical" evidence="1">
    <location>
        <begin position="59"/>
        <end position="82"/>
    </location>
</feature>
<feature type="transmembrane region" description="Helical" evidence="1">
    <location>
        <begin position="7"/>
        <end position="24"/>
    </location>
</feature>
<dbReference type="EMBL" id="JAUDEA010000011">
    <property type="protein sequence ID" value="MDM8271509.1"/>
    <property type="molecule type" value="Genomic_DNA"/>
</dbReference>